<dbReference type="InterPro" id="IPR029063">
    <property type="entry name" value="SAM-dependent_MTases_sf"/>
</dbReference>
<evidence type="ECO:0000256" key="1">
    <source>
        <dbReference type="ARBA" id="ARBA00022603"/>
    </source>
</evidence>
<gene>
    <name evidence="4" type="ORF">A2931_00585</name>
</gene>
<dbReference type="CDD" id="cd02440">
    <property type="entry name" value="AdoMet_MTases"/>
    <property type="match status" value="1"/>
</dbReference>
<dbReference type="AlphaFoldDB" id="A0A1G2EWY0"/>
<dbReference type="PANTHER" id="PTHR43861:SF1">
    <property type="entry name" value="TRANS-ACONITATE 2-METHYLTRANSFERASE"/>
    <property type="match status" value="1"/>
</dbReference>
<dbReference type="SUPFAM" id="SSF53335">
    <property type="entry name" value="S-adenosyl-L-methionine-dependent methyltransferases"/>
    <property type="match status" value="1"/>
</dbReference>
<feature type="domain" description="Methyltransferase" evidence="3">
    <location>
        <begin position="54"/>
        <end position="144"/>
    </location>
</feature>
<evidence type="ECO:0000313" key="5">
    <source>
        <dbReference type="Proteomes" id="UP000177486"/>
    </source>
</evidence>
<name>A0A1G2EWY0_9BACT</name>
<dbReference type="Pfam" id="PF13649">
    <property type="entry name" value="Methyltransf_25"/>
    <property type="match status" value="1"/>
</dbReference>
<dbReference type="InterPro" id="IPR041698">
    <property type="entry name" value="Methyltransf_25"/>
</dbReference>
<protein>
    <recommendedName>
        <fullName evidence="3">Methyltransferase domain-containing protein</fullName>
    </recommendedName>
</protein>
<evidence type="ECO:0000256" key="2">
    <source>
        <dbReference type="ARBA" id="ARBA00022679"/>
    </source>
</evidence>
<dbReference type="GO" id="GO:0032259">
    <property type="term" value="P:methylation"/>
    <property type="evidence" value="ECO:0007669"/>
    <property type="project" value="UniProtKB-KW"/>
</dbReference>
<evidence type="ECO:0000313" key="4">
    <source>
        <dbReference type="EMBL" id="OGZ29778.1"/>
    </source>
</evidence>
<dbReference type="GO" id="GO:0008168">
    <property type="term" value="F:methyltransferase activity"/>
    <property type="evidence" value="ECO:0007669"/>
    <property type="project" value="UniProtKB-KW"/>
</dbReference>
<reference evidence="4 5" key="1">
    <citation type="journal article" date="2016" name="Nat. Commun.">
        <title>Thousands of microbial genomes shed light on interconnected biogeochemical processes in an aquifer system.</title>
        <authorList>
            <person name="Anantharaman K."/>
            <person name="Brown C.T."/>
            <person name="Hug L.A."/>
            <person name="Sharon I."/>
            <person name="Castelle C.J."/>
            <person name="Probst A.J."/>
            <person name="Thomas B.C."/>
            <person name="Singh A."/>
            <person name="Wilkins M.J."/>
            <person name="Karaoz U."/>
            <person name="Brodie E.L."/>
            <person name="Williams K.H."/>
            <person name="Hubbard S.S."/>
            <person name="Banfield J.F."/>
        </authorList>
    </citation>
    <scope>NUCLEOTIDE SEQUENCE [LARGE SCALE GENOMIC DNA]</scope>
</reference>
<proteinExistence type="predicted"/>
<keyword evidence="2" id="KW-0808">Transferase</keyword>
<evidence type="ECO:0000259" key="3">
    <source>
        <dbReference type="Pfam" id="PF13649"/>
    </source>
</evidence>
<dbReference type="Proteomes" id="UP000177486">
    <property type="component" value="Unassembled WGS sequence"/>
</dbReference>
<dbReference type="EMBL" id="MHMQ01000032">
    <property type="protein sequence ID" value="OGZ29778.1"/>
    <property type="molecule type" value="Genomic_DNA"/>
</dbReference>
<keyword evidence="1" id="KW-0489">Methyltransferase</keyword>
<accession>A0A1G2EWY0</accession>
<organism evidence="4 5">
    <name type="scientific">Candidatus Niyogibacteria bacterium RIFCSPLOWO2_01_FULL_45_48</name>
    <dbReference type="NCBI Taxonomy" id="1801724"/>
    <lineage>
        <taxon>Bacteria</taxon>
        <taxon>Candidatus Niyogiibacteriota</taxon>
    </lineage>
</organism>
<comment type="caution">
    <text evidence="4">The sequence shown here is derived from an EMBL/GenBank/DDBJ whole genome shotgun (WGS) entry which is preliminary data.</text>
</comment>
<dbReference type="Gene3D" id="3.40.50.150">
    <property type="entry name" value="Vaccinia Virus protein VP39"/>
    <property type="match status" value="1"/>
</dbReference>
<dbReference type="PANTHER" id="PTHR43861">
    <property type="entry name" value="TRANS-ACONITATE 2-METHYLTRANSFERASE-RELATED"/>
    <property type="match status" value="1"/>
</dbReference>
<sequence length="220" mass="25182">MNEITKFGARYYGPGYTWSAYRELQNEYNNFALKETGKPWWEEFAKRLRRGHKVLDLGCGSGVPARFLSGHGLRVVGVDVSGDMVTLARKQDPQGVFFRAEMDEIRWPMYSFGGVCSFFSFLHLPKRRVKKLIRDIHEWLLPGGVFAVTIVEGEGEGLCENFMGRGIPIYLSYYKQPEFCDMLRVAGFTVKDTKRLEVKTDNFDETELFFLASKTGTLGE</sequence>